<sequence>MRKKLLFFGLLLCMLTVGLTPGLPAISAYAAETAVKITTDKDTYRVGDQVQVNGFSPTGKDITLKVIDSNKFMVHVDASYGKDNKGTFAFAFSIPATSATEMTIIAGYGSGQGEFDIRNIKIGSPAPTGPIGGPGGSLPNPPDTKTDNANNNSVSLTSAMKETVQADGITVSLEASKLSELLSKSSADAKVFVLEVKSAPNAVKAEFAYDVLQLLTSKNAAAVVQLQTGAGSYDLPIKQIDLAASAGQLGVDPKDLKVNITIQKVQGDNADAVKSIASKLGADVVVEPLEFSVTVVAGNGKSQEIAAFNTYIARSITLTKSVNPKTATGVRFNPETGTYSPVPTLFEGLKATFLRKGNSIYTVIDHPKTFGDLTSHWAKDDVETLASKLILNGIEEDKFAPNNRITRAEFAAMLVRSLGLDEVKATGFKDVAAADWFSGSVGASQKAGLINGYEDGTFKPDALISREQMATMVIRALKVAEKEVAVDASSLNKFADRNSVSSWSKDAVAQAITTGIVQGVTDTSFAPQDNATRAQGAAMLKRMLEYLKFIN</sequence>
<feature type="domain" description="SLH" evidence="3">
    <location>
        <begin position="365"/>
        <end position="423"/>
    </location>
</feature>
<evidence type="ECO:0000259" key="3">
    <source>
        <dbReference type="PROSITE" id="PS51272"/>
    </source>
</evidence>
<dbReference type="PANTHER" id="PTHR43308:SF5">
    <property type="entry name" value="S-LAYER PROTEIN _ PEPTIDOGLYCAN ENDO-BETA-N-ACETYLGLUCOSAMINIDASE"/>
    <property type="match status" value="1"/>
</dbReference>
<feature type="chain" id="PRO_5046757575" description="SLH domain-containing protein" evidence="2">
    <location>
        <begin position="31"/>
        <end position="551"/>
    </location>
</feature>
<dbReference type="Pfam" id="PF00395">
    <property type="entry name" value="SLH"/>
    <property type="match status" value="3"/>
</dbReference>
<dbReference type="Proteomes" id="UP000618579">
    <property type="component" value="Unassembled WGS sequence"/>
</dbReference>
<dbReference type="PANTHER" id="PTHR43308">
    <property type="entry name" value="OUTER MEMBRANE PROTEIN ALPHA-RELATED"/>
    <property type="match status" value="1"/>
</dbReference>
<evidence type="ECO:0000256" key="1">
    <source>
        <dbReference type="SAM" id="MobiDB-lite"/>
    </source>
</evidence>
<reference evidence="4 5" key="1">
    <citation type="submission" date="2019-10" db="EMBL/GenBank/DDBJ databases">
        <title>Description of Paenibacillus pedi sp. nov.</title>
        <authorList>
            <person name="Carlier A."/>
            <person name="Qi S."/>
        </authorList>
    </citation>
    <scope>NUCLEOTIDE SEQUENCE [LARGE SCALE GENOMIC DNA]</scope>
    <source>
        <strain evidence="4 5">LMG 31457</strain>
    </source>
</reference>
<evidence type="ECO:0000313" key="5">
    <source>
        <dbReference type="Proteomes" id="UP000618579"/>
    </source>
</evidence>
<gene>
    <name evidence="4" type="ORF">GC097_07240</name>
</gene>
<feature type="signal peptide" evidence="2">
    <location>
        <begin position="1"/>
        <end position="30"/>
    </location>
</feature>
<feature type="domain" description="SLH" evidence="3">
    <location>
        <begin position="424"/>
        <end position="487"/>
    </location>
</feature>
<feature type="domain" description="SLH" evidence="3">
    <location>
        <begin position="491"/>
        <end position="551"/>
    </location>
</feature>
<dbReference type="EMBL" id="WHNZ01000015">
    <property type="protein sequence ID" value="NOU99805.1"/>
    <property type="molecule type" value="Genomic_DNA"/>
</dbReference>
<evidence type="ECO:0000313" key="4">
    <source>
        <dbReference type="EMBL" id="NOU99805.1"/>
    </source>
</evidence>
<protein>
    <recommendedName>
        <fullName evidence="3">SLH domain-containing protein</fullName>
    </recommendedName>
</protein>
<organism evidence="4 5">
    <name type="scientific">Paenibacillus planticolens</name>
    <dbReference type="NCBI Taxonomy" id="2654976"/>
    <lineage>
        <taxon>Bacteria</taxon>
        <taxon>Bacillati</taxon>
        <taxon>Bacillota</taxon>
        <taxon>Bacilli</taxon>
        <taxon>Bacillales</taxon>
        <taxon>Paenibacillaceae</taxon>
        <taxon>Paenibacillus</taxon>
    </lineage>
</organism>
<name>A0ABX1ZIA4_9BACL</name>
<accession>A0ABX1ZIA4</accession>
<comment type="caution">
    <text evidence="4">The sequence shown here is derived from an EMBL/GenBank/DDBJ whole genome shotgun (WGS) entry which is preliminary data.</text>
</comment>
<dbReference type="InterPro" id="IPR001119">
    <property type="entry name" value="SLH_dom"/>
</dbReference>
<dbReference type="PROSITE" id="PS51272">
    <property type="entry name" value="SLH"/>
    <property type="match status" value="3"/>
</dbReference>
<dbReference type="RefSeq" id="WP_171682663.1">
    <property type="nucleotide sequence ID" value="NZ_WHNZ01000015.1"/>
</dbReference>
<keyword evidence="2" id="KW-0732">Signal</keyword>
<keyword evidence="5" id="KW-1185">Reference proteome</keyword>
<evidence type="ECO:0000256" key="2">
    <source>
        <dbReference type="SAM" id="SignalP"/>
    </source>
</evidence>
<dbReference type="InterPro" id="IPR051465">
    <property type="entry name" value="Cell_Envelope_Struct_Comp"/>
</dbReference>
<proteinExistence type="predicted"/>
<feature type="region of interest" description="Disordered" evidence="1">
    <location>
        <begin position="123"/>
        <end position="152"/>
    </location>
</feature>